<organism evidence="1 2">
    <name type="scientific">Heterobasidion irregulare (strain TC 32-1)</name>
    <dbReference type="NCBI Taxonomy" id="747525"/>
    <lineage>
        <taxon>Eukaryota</taxon>
        <taxon>Fungi</taxon>
        <taxon>Dikarya</taxon>
        <taxon>Basidiomycota</taxon>
        <taxon>Agaricomycotina</taxon>
        <taxon>Agaricomycetes</taxon>
        <taxon>Russulales</taxon>
        <taxon>Bondarzewiaceae</taxon>
        <taxon>Heterobasidion</taxon>
        <taxon>Heterobasidion annosum species complex</taxon>
    </lineage>
</organism>
<reference evidence="1 2" key="1">
    <citation type="journal article" date="2012" name="New Phytol.">
        <title>Insight into trade-off between wood decay and parasitism from the genome of a fungal forest pathogen.</title>
        <authorList>
            <person name="Olson A."/>
            <person name="Aerts A."/>
            <person name="Asiegbu F."/>
            <person name="Belbahri L."/>
            <person name="Bouzid O."/>
            <person name="Broberg A."/>
            <person name="Canback B."/>
            <person name="Coutinho P.M."/>
            <person name="Cullen D."/>
            <person name="Dalman K."/>
            <person name="Deflorio G."/>
            <person name="van Diepen L.T."/>
            <person name="Dunand C."/>
            <person name="Duplessis S."/>
            <person name="Durling M."/>
            <person name="Gonthier P."/>
            <person name="Grimwood J."/>
            <person name="Fossdal C.G."/>
            <person name="Hansson D."/>
            <person name="Henrissat B."/>
            <person name="Hietala A."/>
            <person name="Himmelstrand K."/>
            <person name="Hoffmeister D."/>
            <person name="Hogberg N."/>
            <person name="James T.Y."/>
            <person name="Karlsson M."/>
            <person name="Kohler A."/>
            <person name="Kues U."/>
            <person name="Lee Y.H."/>
            <person name="Lin Y.C."/>
            <person name="Lind M."/>
            <person name="Lindquist E."/>
            <person name="Lombard V."/>
            <person name="Lucas S."/>
            <person name="Lunden K."/>
            <person name="Morin E."/>
            <person name="Murat C."/>
            <person name="Park J."/>
            <person name="Raffaello T."/>
            <person name="Rouze P."/>
            <person name="Salamov A."/>
            <person name="Schmutz J."/>
            <person name="Solheim H."/>
            <person name="Stahlberg J."/>
            <person name="Velez H."/>
            <person name="de Vries R.P."/>
            <person name="Wiebenga A."/>
            <person name="Woodward S."/>
            <person name="Yakovlev I."/>
            <person name="Garbelotto M."/>
            <person name="Martin F."/>
            <person name="Grigoriev I.V."/>
            <person name="Stenlid J."/>
        </authorList>
    </citation>
    <scope>NUCLEOTIDE SEQUENCE [LARGE SCALE GENOMIC DNA]</scope>
    <source>
        <strain evidence="1 2">TC 32-1</strain>
    </source>
</reference>
<gene>
    <name evidence="1" type="ORF">HETIRDRAFT_120472</name>
</gene>
<name>W4JPI0_HETIT</name>
<sequence>MAALIAHPAPLLESFTHNTNKEDPSPNFPDNIFQGGQVPRLKELWLIGCIFNWISPLFRDSLTSLSLRYSFQTDSTPLLDCRVPLLHLRDLNLKGNVLDCHEFVRYLIISSSSTITTDLDHDDEDSDYTSSFTAMCGITRLLCLETIPGARSLETEAAPIIALRVMNPGGGGLEFEAATNIEEGSGAELEWKHVEYFTSLTLSRYESDLSSSFLIRISNDLPLSSLKGLNIRGEFWLSTLHILQLSGSVIIGFIEGTKTTIPPLSEIGTLHTTTQVEQILPLPFMPRLTSL</sequence>
<dbReference type="EMBL" id="KI925467">
    <property type="protein sequence ID" value="ETW74995.1"/>
    <property type="molecule type" value="Genomic_DNA"/>
</dbReference>
<dbReference type="Proteomes" id="UP000030671">
    <property type="component" value="Unassembled WGS sequence"/>
</dbReference>
<dbReference type="SUPFAM" id="SSF52058">
    <property type="entry name" value="L domain-like"/>
    <property type="match status" value="1"/>
</dbReference>
<dbReference type="RefSeq" id="XP_009553448.1">
    <property type="nucleotide sequence ID" value="XM_009555153.1"/>
</dbReference>
<proteinExistence type="predicted"/>
<dbReference type="GeneID" id="20666702"/>
<dbReference type="InParanoid" id="W4JPI0"/>
<accession>W4JPI0</accession>
<evidence type="ECO:0000313" key="1">
    <source>
        <dbReference type="EMBL" id="ETW74995.1"/>
    </source>
</evidence>
<dbReference type="KEGG" id="hir:HETIRDRAFT_120472"/>
<dbReference type="AlphaFoldDB" id="W4JPI0"/>
<protein>
    <submittedName>
        <fullName evidence="1">Uncharacterized protein</fullName>
    </submittedName>
</protein>
<keyword evidence="2" id="KW-1185">Reference proteome</keyword>
<evidence type="ECO:0000313" key="2">
    <source>
        <dbReference type="Proteomes" id="UP000030671"/>
    </source>
</evidence>
<dbReference type="HOGENOM" id="CLU_956630_0_0_1"/>